<dbReference type="PANTHER" id="PTHR36566">
    <property type="entry name" value="NICKEL INSERTION PROTEIN-RELATED"/>
    <property type="match status" value="1"/>
</dbReference>
<dbReference type="Proteomes" id="UP000620075">
    <property type="component" value="Unassembled WGS sequence"/>
</dbReference>
<organism evidence="2 3">
    <name type="scientific">Candidatus Dormiibacter inghamiae</name>
    <dbReference type="NCBI Taxonomy" id="3127013"/>
    <lineage>
        <taxon>Bacteria</taxon>
        <taxon>Bacillati</taxon>
        <taxon>Candidatus Dormiibacterota</taxon>
        <taxon>Candidatus Dormibacteria</taxon>
        <taxon>Candidatus Dormibacterales</taxon>
        <taxon>Candidatus Dormibacteraceae</taxon>
        <taxon>Candidatus Dormiibacter</taxon>
    </lineage>
</organism>
<dbReference type="AlphaFoldDB" id="A0A934NCT3"/>
<keyword evidence="1" id="KW-0533">Nickel</keyword>
<dbReference type="RefSeq" id="WP_338180490.1">
    <property type="nucleotide sequence ID" value="NZ_JAEKNQ010000044.1"/>
</dbReference>
<dbReference type="PANTHER" id="PTHR36566:SF1">
    <property type="entry name" value="PYRIDINIUM-3,5-BISTHIOCARBOXYLIC ACID MONONUCLEOTIDE NICKEL INSERTION PROTEIN"/>
    <property type="match status" value="1"/>
</dbReference>
<name>A0A934NCT3_9BACT</name>
<sequence>MIGYFDCPSGISGDMTLGALLDAGADRSLLPRTVVALGLTDEVRVSTRHEERGHLGGTRALVECGEGPSRNLPELKRLVAAAELPKTVREQALSALDLIGVAESRVHGRPLEQLHLHELGGADTLIDLVGSFWLLGSLQLETTYASPLPAPRSGSTAPGTLRILQGSGAVLEPDERSWELVTPTGAAILATVATFERPALALSRVGYGIGGRDEPNNATALWLGGRVAEAAHVTVIETNLDDQAGNLTAALLEDLMAAGALDVTITSALMKKGRPGHVLAALAEPAHAERLARLILERSSSLGVRLSTARRVLAGRRFIEVETPQGKVRVKVKELEGRPVEAVPEYEDCRRLGGDAAGTAHLLRVAAELARRELGL</sequence>
<evidence type="ECO:0000313" key="2">
    <source>
        <dbReference type="EMBL" id="MBJ7603831.1"/>
    </source>
</evidence>
<proteinExistence type="predicted"/>
<dbReference type="Gene3D" id="3.10.20.300">
    <property type="entry name" value="mk0293 like domain"/>
    <property type="match status" value="1"/>
</dbReference>
<evidence type="ECO:0000256" key="1">
    <source>
        <dbReference type="ARBA" id="ARBA00022596"/>
    </source>
</evidence>
<dbReference type="EMBL" id="JAEKNQ010000044">
    <property type="protein sequence ID" value="MBJ7603831.1"/>
    <property type="molecule type" value="Genomic_DNA"/>
</dbReference>
<protein>
    <submittedName>
        <fullName evidence="2">Nickel pincer cofactor biosynthesis protein LarC</fullName>
    </submittedName>
</protein>
<dbReference type="Pfam" id="PF01969">
    <property type="entry name" value="Ni_insertion"/>
    <property type="match status" value="1"/>
</dbReference>
<reference evidence="2 3" key="1">
    <citation type="submission" date="2020-10" db="EMBL/GenBank/DDBJ databases">
        <title>Ca. Dormibacterota MAGs.</title>
        <authorList>
            <person name="Montgomery K."/>
        </authorList>
    </citation>
    <scope>NUCLEOTIDE SEQUENCE [LARGE SCALE GENOMIC DNA]</scope>
    <source>
        <strain evidence="2">SC8811_S16_3</strain>
    </source>
</reference>
<comment type="caution">
    <text evidence="2">The sequence shown here is derived from an EMBL/GenBank/DDBJ whole genome shotgun (WGS) entry which is preliminary data.</text>
</comment>
<dbReference type="Gene3D" id="3.30.70.1380">
    <property type="entry name" value="Transcriptional regulatory protein pf0864 domain like"/>
    <property type="match status" value="1"/>
</dbReference>
<dbReference type="NCBIfam" id="TIGR00299">
    <property type="entry name" value="nickel pincer cofactor biosynthesis protein LarC"/>
    <property type="match status" value="1"/>
</dbReference>
<accession>A0A934NCT3</accession>
<gene>
    <name evidence="2" type="primary">larC</name>
    <name evidence="2" type="ORF">JF888_11655</name>
</gene>
<evidence type="ECO:0000313" key="3">
    <source>
        <dbReference type="Proteomes" id="UP000620075"/>
    </source>
</evidence>
<dbReference type="InterPro" id="IPR002822">
    <property type="entry name" value="Ni_insertion"/>
</dbReference>